<dbReference type="Proteomes" id="UP000671820">
    <property type="component" value="Segment"/>
</dbReference>
<gene>
    <name evidence="1" type="primary">EP153R</name>
</gene>
<organismHost>
    <name type="scientific">Ornithodoros moubata</name>
    <name type="common">Soft tick</name>
    <name type="synonym">Argasid tick</name>
    <dbReference type="NCBI Taxonomy" id="6938"/>
</organismHost>
<accession>A0A8A1VAI6</accession>
<protein>
    <submittedName>
        <fullName evidence="1">EP153R</fullName>
    </submittedName>
</protein>
<organismHost>
    <name type="scientific">Potamochoerus larvatus</name>
    <name type="common">Bushpig</name>
    <dbReference type="NCBI Taxonomy" id="273792"/>
</organismHost>
<name>A0A8A1VAI6_ASF</name>
<organismHost>
    <name type="scientific">Ornithodoros</name>
    <name type="common">relapsing fever ticks</name>
    <dbReference type="NCBI Taxonomy" id="6937"/>
</organismHost>
<reference evidence="1" key="2">
    <citation type="submission" date="2021-02" db="EMBL/GenBank/DDBJ databases">
        <authorList>
            <person name="Sun E.C."/>
            <person name="Zhang Z.J."/>
            <person name="Wang Z.L."/>
            <person name="He X.J."/>
            <person name="Zhao D.M."/>
            <person name="Bu Z.G."/>
        </authorList>
    </citation>
    <scope>NUCLEOTIDE SEQUENCE</scope>
    <source>
        <strain evidence="1">Pig/Heilongjiang/HRB1/2020</strain>
    </source>
</reference>
<organismHost>
    <name type="scientific">Sus scrofa</name>
    <name type="common">Pig</name>
    <dbReference type="NCBI Taxonomy" id="9823"/>
</organismHost>
<organismHost>
    <name type="scientific">Phacochoerus aethiopicus</name>
    <name type="common">Warthog</name>
    <dbReference type="NCBI Taxonomy" id="85517"/>
</organismHost>
<sequence length="20" mass="2368">MFSNKKYIGLINKKEGLKKK</sequence>
<evidence type="ECO:0000313" key="1">
    <source>
        <dbReference type="EMBL" id="QST88141.1"/>
    </source>
</evidence>
<proteinExistence type="predicted"/>
<dbReference type="EMBL" id="MW656282">
    <property type="protein sequence ID" value="QST88141.1"/>
    <property type="molecule type" value="Genomic_DNA"/>
</dbReference>
<reference evidence="1" key="1">
    <citation type="journal article" date="2021" name="Sci. China Life Sci.">
        <title>Emergence and prevalence of naturally occurring lower virulent African swine fever viruses in domestic pigs in China in 2020.</title>
        <authorList>
            <person name="Sun E."/>
            <person name="Zhang Z."/>
            <person name="Wang Z."/>
            <person name="He X."/>
            <person name="Zhang X."/>
            <person name="Wang L."/>
            <person name="Wang W."/>
            <person name="Huang L."/>
            <person name="Xi F."/>
            <person name="Huangfu H."/>
            <person name="Tsegay G."/>
            <person name="Huo H."/>
            <person name="Sun J."/>
            <person name="Tian Z."/>
            <person name="Xia W."/>
            <person name="Yu X."/>
            <person name="Li F."/>
            <person name="Liu R."/>
            <person name="Guan Y."/>
            <person name="Zhao D."/>
            <person name="Bu Z."/>
        </authorList>
    </citation>
    <scope>NUCLEOTIDE SEQUENCE</scope>
    <source>
        <strain evidence="1">Pig/Heilongjiang/HRB1/2020</strain>
    </source>
</reference>
<organismHost>
    <name type="scientific">Phacochoerus africanus</name>
    <name type="common">Warthog</name>
    <dbReference type="NCBI Taxonomy" id="41426"/>
</organismHost>
<organism evidence="1">
    <name type="scientific">African swine fever virus</name>
    <name type="common">ASFV</name>
    <dbReference type="NCBI Taxonomy" id="10497"/>
    <lineage>
        <taxon>Viruses</taxon>
        <taxon>Varidnaviria</taxon>
        <taxon>Bamfordvirae</taxon>
        <taxon>Nucleocytoviricota</taxon>
        <taxon>Pokkesviricetes</taxon>
        <taxon>Asfuvirales</taxon>
        <taxon>Asfarviridae</taxon>
        <taxon>Asfivirus</taxon>
        <taxon>Asfivirus haemorrhagiae</taxon>
    </lineage>
</organism>